<comment type="similarity">
    <text evidence="2">Belongs to the universal ribosomal protein uL30 family.</text>
</comment>
<dbReference type="InParanoid" id="I2GYD1"/>
<dbReference type="GO" id="GO:0003735">
    <property type="term" value="F:structural constituent of ribosome"/>
    <property type="evidence" value="ECO:0007669"/>
    <property type="project" value="EnsemblFungi"/>
</dbReference>
<keyword evidence="4" id="KW-0496">Mitochondrion</keyword>
<dbReference type="OrthoDB" id="509901at2759"/>
<dbReference type="KEGG" id="tbl:TBLA_0B02910"/>
<dbReference type="SUPFAM" id="SSF55129">
    <property type="entry name" value="Ribosomal protein L30p/L7e"/>
    <property type="match status" value="1"/>
</dbReference>
<comment type="subcellular location">
    <subcellularLocation>
        <location evidence="1">Mitochondrion</location>
    </subcellularLocation>
</comment>
<keyword evidence="5" id="KW-0687">Ribonucleoprotein</keyword>
<name>I2GYD1_HENB6</name>
<evidence type="ECO:0000313" key="9">
    <source>
        <dbReference type="EMBL" id="CCH59133.1"/>
    </source>
</evidence>
<evidence type="ECO:0000256" key="3">
    <source>
        <dbReference type="ARBA" id="ARBA00022980"/>
    </source>
</evidence>
<dbReference type="FunFam" id="3.30.1390.20:FF:000010">
    <property type="entry name" value="Large subunit ribosomal protein L30"/>
    <property type="match status" value="1"/>
</dbReference>
<dbReference type="InterPro" id="IPR005996">
    <property type="entry name" value="Ribosomal_uL30_bac-type"/>
</dbReference>
<dbReference type="CDD" id="cd01658">
    <property type="entry name" value="Ribosomal_L30"/>
    <property type="match status" value="1"/>
</dbReference>
<evidence type="ECO:0000256" key="2">
    <source>
        <dbReference type="ARBA" id="ARBA00007594"/>
    </source>
</evidence>
<dbReference type="RefSeq" id="XP_004178652.1">
    <property type="nucleotide sequence ID" value="XM_004178604.1"/>
</dbReference>
<dbReference type="InterPro" id="IPR016082">
    <property type="entry name" value="Ribosomal_uL30_ferredoxin-like"/>
</dbReference>
<dbReference type="STRING" id="1071380.I2GYD1"/>
<organism evidence="9 10">
    <name type="scientific">Henningerozyma blattae (strain ATCC 34711 / CBS 6284 / DSM 70876 / NBRC 10599 / NRRL Y-10934 / UCD 77-7)</name>
    <name type="common">Yeast</name>
    <name type="synonym">Tetrapisispora blattae</name>
    <dbReference type="NCBI Taxonomy" id="1071380"/>
    <lineage>
        <taxon>Eukaryota</taxon>
        <taxon>Fungi</taxon>
        <taxon>Dikarya</taxon>
        <taxon>Ascomycota</taxon>
        <taxon>Saccharomycotina</taxon>
        <taxon>Saccharomycetes</taxon>
        <taxon>Saccharomycetales</taxon>
        <taxon>Saccharomycetaceae</taxon>
        <taxon>Henningerozyma</taxon>
    </lineage>
</organism>
<comment type="function">
    <text evidence="7">Component of the mitochondrial ribosome (mitoribosome), a dedicated translation machinery responsible for the synthesis of mitochondrial genome-encoded proteins, including at least some of the essential transmembrane subunits of the mitochondrial respiratory chain. The mitoribosomes are attached to the mitochondrial inner membrane and translation products are cotranslationally integrated into the membrane.</text>
</comment>
<proteinExistence type="inferred from homology"/>
<evidence type="ECO:0000256" key="6">
    <source>
        <dbReference type="ARBA" id="ARBA00035281"/>
    </source>
</evidence>
<dbReference type="InterPro" id="IPR036919">
    <property type="entry name" value="Ribo_uL30_ferredoxin-like_sf"/>
</dbReference>
<evidence type="ECO:0000256" key="1">
    <source>
        <dbReference type="ARBA" id="ARBA00004173"/>
    </source>
</evidence>
<sequence length="85" mass="9398">MFYKITLQRSLIGLPQKSRSIVKSLGLGKRGSIAYQKISPSTAGAILRVKELVDVELTDKALTKAEVHDSRRSNPGFIIEKRVST</sequence>
<protein>
    <recommendedName>
        <fullName evidence="6">Large ribosomal subunit protein uL30m</fullName>
    </recommendedName>
</protein>
<evidence type="ECO:0000256" key="4">
    <source>
        <dbReference type="ARBA" id="ARBA00023128"/>
    </source>
</evidence>
<dbReference type="GO" id="GO:0005762">
    <property type="term" value="C:mitochondrial large ribosomal subunit"/>
    <property type="evidence" value="ECO:0007669"/>
    <property type="project" value="EnsemblFungi"/>
</dbReference>
<dbReference type="PANTHER" id="PTHR15892:SF2">
    <property type="entry name" value="LARGE RIBOSOMAL SUBUNIT PROTEIN UL30M"/>
    <property type="match status" value="1"/>
</dbReference>
<accession>I2GYD1</accession>
<keyword evidence="3" id="KW-0689">Ribosomal protein</keyword>
<keyword evidence="10" id="KW-1185">Reference proteome</keyword>
<dbReference type="Gene3D" id="3.30.1390.20">
    <property type="entry name" value="Ribosomal protein L30, ferredoxin-like fold domain"/>
    <property type="match status" value="1"/>
</dbReference>
<dbReference type="Proteomes" id="UP000002866">
    <property type="component" value="Chromosome 2"/>
</dbReference>
<dbReference type="GO" id="GO:0006412">
    <property type="term" value="P:translation"/>
    <property type="evidence" value="ECO:0007669"/>
    <property type="project" value="InterPro"/>
</dbReference>
<dbReference type="eggNOG" id="ENOG502S7S3">
    <property type="taxonomic scope" value="Eukaryota"/>
</dbReference>
<dbReference type="Pfam" id="PF00327">
    <property type="entry name" value="Ribosomal_L30"/>
    <property type="match status" value="1"/>
</dbReference>
<dbReference type="PANTHER" id="PTHR15892">
    <property type="entry name" value="MITOCHONDRIAL RIBOSOMAL PROTEIN L30"/>
    <property type="match status" value="1"/>
</dbReference>
<dbReference type="EMBL" id="HE806317">
    <property type="protein sequence ID" value="CCH59133.1"/>
    <property type="molecule type" value="Genomic_DNA"/>
</dbReference>
<gene>
    <name evidence="9" type="primary">TBLA0B02910</name>
    <name evidence="9" type="ORF">TBLA_0B02910</name>
</gene>
<dbReference type="OMA" id="FHPAEPQ"/>
<feature type="domain" description="Large ribosomal subunit protein uL30-like ferredoxin-like fold" evidence="8">
    <location>
        <begin position="3"/>
        <end position="53"/>
    </location>
</feature>
<dbReference type="GeneID" id="14494281"/>
<dbReference type="FunCoup" id="I2GYD1">
    <property type="interactions" value="197"/>
</dbReference>
<dbReference type="NCBIfam" id="TIGR01308">
    <property type="entry name" value="rpmD_bact"/>
    <property type="match status" value="1"/>
</dbReference>
<evidence type="ECO:0000313" key="10">
    <source>
        <dbReference type="Proteomes" id="UP000002866"/>
    </source>
</evidence>
<evidence type="ECO:0000259" key="8">
    <source>
        <dbReference type="Pfam" id="PF00327"/>
    </source>
</evidence>
<evidence type="ECO:0000256" key="5">
    <source>
        <dbReference type="ARBA" id="ARBA00023274"/>
    </source>
</evidence>
<evidence type="ECO:0000256" key="7">
    <source>
        <dbReference type="ARBA" id="ARBA00037226"/>
    </source>
</evidence>
<dbReference type="AlphaFoldDB" id="I2GYD1"/>
<dbReference type="HOGENOM" id="CLU_131047_0_2_1"/>
<reference evidence="9 10" key="1">
    <citation type="journal article" date="2011" name="Proc. Natl. Acad. Sci. U.S.A.">
        <title>Evolutionary erosion of yeast sex chromosomes by mating-type switching accidents.</title>
        <authorList>
            <person name="Gordon J.L."/>
            <person name="Armisen D."/>
            <person name="Proux-Wera E."/>
            <person name="Oheigeartaigh S.S."/>
            <person name="Byrne K.P."/>
            <person name="Wolfe K.H."/>
        </authorList>
    </citation>
    <scope>NUCLEOTIDE SEQUENCE [LARGE SCALE GENOMIC DNA]</scope>
    <source>
        <strain evidence="10">ATCC 34711 / CBS 6284 / DSM 70876 / NBRC 10599 / NRRL Y-10934 / UCD 77-7</strain>
    </source>
</reference>